<dbReference type="AlphaFoldDB" id="A0A9P4K2K3"/>
<protein>
    <submittedName>
        <fullName evidence="2">Uncharacterized protein</fullName>
    </submittedName>
</protein>
<feature type="region of interest" description="Disordered" evidence="1">
    <location>
        <begin position="186"/>
        <end position="355"/>
    </location>
</feature>
<organism evidence="2 3">
    <name type="scientific">Lojkania enalia</name>
    <dbReference type="NCBI Taxonomy" id="147567"/>
    <lineage>
        <taxon>Eukaryota</taxon>
        <taxon>Fungi</taxon>
        <taxon>Dikarya</taxon>
        <taxon>Ascomycota</taxon>
        <taxon>Pezizomycotina</taxon>
        <taxon>Dothideomycetes</taxon>
        <taxon>Pleosporomycetidae</taxon>
        <taxon>Pleosporales</taxon>
        <taxon>Pleosporales incertae sedis</taxon>
        <taxon>Lojkania</taxon>
    </lineage>
</organism>
<feature type="compositionally biased region" description="Basic residues" evidence="1">
    <location>
        <begin position="39"/>
        <end position="49"/>
    </location>
</feature>
<evidence type="ECO:0000256" key="1">
    <source>
        <dbReference type="SAM" id="MobiDB-lite"/>
    </source>
</evidence>
<reference evidence="3" key="1">
    <citation type="journal article" date="2020" name="Stud. Mycol.">
        <title>101 Dothideomycetes genomes: A test case for predicting lifestyles and emergence of pathogens.</title>
        <authorList>
            <person name="Haridas S."/>
            <person name="Albert R."/>
            <person name="Binder M."/>
            <person name="Bloem J."/>
            <person name="LaButti K."/>
            <person name="Salamov A."/>
            <person name="Andreopoulos B."/>
            <person name="Baker S."/>
            <person name="Barry K."/>
            <person name="Bills G."/>
            <person name="Bluhm B."/>
            <person name="Cannon C."/>
            <person name="Castanera R."/>
            <person name="Culley D."/>
            <person name="Daum C."/>
            <person name="Ezra D."/>
            <person name="Gonzalez J."/>
            <person name="Henrissat B."/>
            <person name="Kuo A."/>
            <person name="Liang C."/>
            <person name="Lipzen A."/>
            <person name="Lutzoni F."/>
            <person name="Magnuson J."/>
            <person name="Mondo S."/>
            <person name="Nolan M."/>
            <person name="Ohm R."/>
            <person name="Pangilinan J."/>
            <person name="Park H.-J."/>
            <person name="Ramirez L."/>
            <person name="Alfaro M."/>
            <person name="Sun H."/>
            <person name="Tritt A."/>
            <person name="Yoshinaga Y."/>
            <person name="Zwiers L.-H."/>
            <person name="Turgeon B."/>
            <person name="Goodwin S."/>
            <person name="Spatafora J."/>
            <person name="Crous P."/>
            <person name="Grigoriev I."/>
        </authorList>
    </citation>
    <scope>NUCLEOTIDE SEQUENCE [LARGE SCALE GENOMIC DNA]</scope>
    <source>
        <strain evidence="3">CBS 304.66</strain>
    </source>
</reference>
<feature type="compositionally biased region" description="Low complexity" evidence="1">
    <location>
        <begin position="236"/>
        <end position="250"/>
    </location>
</feature>
<dbReference type="EMBL" id="ML986667">
    <property type="protein sequence ID" value="KAF2260978.1"/>
    <property type="molecule type" value="Genomic_DNA"/>
</dbReference>
<feature type="compositionally biased region" description="Basic residues" evidence="1">
    <location>
        <begin position="284"/>
        <end position="294"/>
    </location>
</feature>
<feature type="compositionally biased region" description="Pro residues" evidence="1">
    <location>
        <begin position="317"/>
        <end position="333"/>
    </location>
</feature>
<gene>
    <name evidence="2" type="ORF">CC78DRAFT_619790</name>
</gene>
<comment type="caution">
    <text evidence="2">The sequence shown here is derived from an EMBL/GenBank/DDBJ whole genome shotgun (WGS) entry which is preliminary data.</text>
</comment>
<keyword evidence="3" id="KW-1185">Reference proteome</keyword>
<feature type="region of interest" description="Disordered" evidence="1">
    <location>
        <begin position="39"/>
        <end position="64"/>
    </location>
</feature>
<sequence>MSNFLGKNSSGEGEVSSCVSNLIHAFTNGLNIFKKLRERRRKRKSRKHRAQSDPASGAELRLSNSLRRGPAEIQSSYEKHYGKVGDRFARGDAIAHASLAETLIKLNTGLVGIITAFLNRDSRNSHLNLDYQSLTNLSDASRAEAIDSLNQLYRRLSQSQIQVYRIEGCPRCGSMKHQDCIGSVIRDSKALRGGRSPDMRKNNTSRPRPTGPTVARVPMKSSPSQTQLAVVRPLNTRKGSSGSSISTKSRPAAATPPYASPMGSPLPQYTPIDPLSASPPPKSKNVHPKGRRRAGSIDGPRPNTWPHIRPDNTVLPHLPPPKLPSPQKSPPPGDRYTPSPGVGPSRRRADKITPSTYTFASDSTKLGEIPQHKWTIPWDYSEAQRLNAEALVNGYPLPVESKPKTKKGFLTKLLRRGGEPS</sequence>
<dbReference type="OrthoDB" id="5226911at2759"/>
<dbReference type="Proteomes" id="UP000800093">
    <property type="component" value="Unassembled WGS sequence"/>
</dbReference>
<proteinExistence type="predicted"/>
<accession>A0A9P4K2K3</accession>
<feature type="compositionally biased region" description="Basic and acidic residues" evidence="1">
    <location>
        <begin position="186"/>
        <end position="201"/>
    </location>
</feature>
<evidence type="ECO:0000313" key="2">
    <source>
        <dbReference type="EMBL" id="KAF2260978.1"/>
    </source>
</evidence>
<evidence type="ECO:0000313" key="3">
    <source>
        <dbReference type="Proteomes" id="UP000800093"/>
    </source>
</evidence>
<dbReference type="PANTHER" id="PTHR42354">
    <property type="entry name" value="C2H2-TYPE DOMAIN-CONTAINING PROTEIN"/>
    <property type="match status" value="1"/>
</dbReference>
<name>A0A9P4K2K3_9PLEO</name>
<dbReference type="PANTHER" id="PTHR42354:SF1">
    <property type="entry name" value="C2H2-TYPE DOMAIN-CONTAINING PROTEIN"/>
    <property type="match status" value="1"/>
</dbReference>